<keyword evidence="3" id="KW-0503">Monooxygenase</keyword>
<dbReference type="PANTHER" id="PTHR43244">
    <property type="match status" value="1"/>
</dbReference>
<sequence>MRYSILLPFGPNRPEQVVPFANLVRWTAAERLWQGQGMVLESHHLASWLAGIGIRVPMGFGVSLMPFRSPFQAAVEARSVALATGHPVVAGFGPGSVSLQQGLLGRPYASPLRASREYVSIVRRLVSGEQVDLAGEYHSVSASLIKAPAPPVSVGLGVLRERMATLAGEVADRAITWMGSAEYLGSTLIPAARAAERALPEPLKVTAIVPVALSGPDRQVADLAGAACGSHLQLPHYQDTLRRSGIEVRGEQDDATRLVDGGVFLYGSAEEIHERLAAYRAAGVDEVVLNATGVGLVHGPQTAARDLLRILESLPGSS</sequence>
<proteinExistence type="predicted"/>
<protein>
    <submittedName>
        <fullName evidence="3">Alkanesulfonate monooxygenase SsuD/methylene tetrahydromethanopterin reductase-like flavin-dependent oxidoreductase (Luciferase family)</fullName>
    </submittedName>
</protein>
<dbReference type="EMBL" id="JACHNE010000001">
    <property type="protein sequence ID" value="MBB5796619.1"/>
    <property type="molecule type" value="Genomic_DNA"/>
</dbReference>
<reference evidence="3 4" key="1">
    <citation type="submission" date="2020-08" db="EMBL/GenBank/DDBJ databases">
        <title>Sequencing the genomes of 1000 actinobacteria strains.</title>
        <authorList>
            <person name="Klenk H.-P."/>
        </authorList>
    </citation>
    <scope>NUCLEOTIDE SEQUENCE [LARGE SCALE GENOMIC DNA]</scope>
    <source>
        <strain evidence="3 4">DSM 40084</strain>
    </source>
</reference>
<dbReference type="Gene3D" id="3.20.20.30">
    <property type="entry name" value="Luciferase-like domain"/>
    <property type="match status" value="1"/>
</dbReference>
<comment type="caution">
    <text evidence="3">The sequence shown here is derived from an EMBL/GenBank/DDBJ whole genome shotgun (WGS) entry which is preliminary data.</text>
</comment>
<dbReference type="GO" id="GO:0004497">
    <property type="term" value="F:monooxygenase activity"/>
    <property type="evidence" value="ECO:0007669"/>
    <property type="project" value="UniProtKB-KW"/>
</dbReference>
<keyword evidence="4" id="KW-1185">Reference proteome</keyword>
<dbReference type="InterPro" id="IPR050564">
    <property type="entry name" value="F420-G6PD/mer"/>
</dbReference>
<gene>
    <name evidence="3" type="ORF">HDA41_004583</name>
</gene>
<keyword evidence="1" id="KW-0560">Oxidoreductase</keyword>
<dbReference type="RefSeq" id="WP_184986644.1">
    <property type="nucleotide sequence ID" value="NZ_JACHNE010000001.1"/>
</dbReference>
<organism evidence="3 4">
    <name type="scientific">Streptomyces caelestis</name>
    <dbReference type="NCBI Taxonomy" id="36816"/>
    <lineage>
        <taxon>Bacteria</taxon>
        <taxon>Bacillati</taxon>
        <taxon>Actinomycetota</taxon>
        <taxon>Actinomycetes</taxon>
        <taxon>Kitasatosporales</taxon>
        <taxon>Streptomycetaceae</taxon>
        <taxon>Streptomyces</taxon>
    </lineage>
</organism>
<name>A0A7W9LUJ3_9ACTN</name>
<evidence type="ECO:0000313" key="3">
    <source>
        <dbReference type="EMBL" id="MBB5796619.1"/>
    </source>
</evidence>
<dbReference type="InterPro" id="IPR036661">
    <property type="entry name" value="Luciferase-like_sf"/>
</dbReference>
<evidence type="ECO:0000256" key="1">
    <source>
        <dbReference type="ARBA" id="ARBA00023002"/>
    </source>
</evidence>
<dbReference type="SUPFAM" id="SSF51679">
    <property type="entry name" value="Bacterial luciferase-like"/>
    <property type="match status" value="1"/>
</dbReference>
<accession>A0A7W9LUJ3</accession>
<dbReference type="PANTHER" id="PTHR43244:SF1">
    <property type="entry name" value="5,10-METHYLENETETRAHYDROMETHANOPTERIN REDUCTASE"/>
    <property type="match status" value="1"/>
</dbReference>
<dbReference type="GO" id="GO:0016705">
    <property type="term" value="F:oxidoreductase activity, acting on paired donors, with incorporation or reduction of molecular oxygen"/>
    <property type="evidence" value="ECO:0007669"/>
    <property type="project" value="InterPro"/>
</dbReference>
<dbReference type="Pfam" id="PF00296">
    <property type="entry name" value="Bac_luciferase"/>
    <property type="match status" value="1"/>
</dbReference>
<evidence type="ECO:0000259" key="2">
    <source>
        <dbReference type="Pfam" id="PF00296"/>
    </source>
</evidence>
<evidence type="ECO:0000313" key="4">
    <source>
        <dbReference type="Proteomes" id="UP000590647"/>
    </source>
</evidence>
<dbReference type="Proteomes" id="UP000590647">
    <property type="component" value="Unassembled WGS sequence"/>
</dbReference>
<dbReference type="InterPro" id="IPR011251">
    <property type="entry name" value="Luciferase-like_dom"/>
</dbReference>
<feature type="domain" description="Luciferase-like" evidence="2">
    <location>
        <begin position="13"/>
        <end position="286"/>
    </location>
</feature>
<dbReference type="AlphaFoldDB" id="A0A7W9LUJ3"/>